<accession>A0A0E2B971</accession>
<dbReference type="EMBL" id="AHON02000087">
    <property type="protein sequence ID" value="EKO31896.1"/>
    <property type="molecule type" value="Genomic_DNA"/>
</dbReference>
<dbReference type="AlphaFoldDB" id="A0A0E2B971"/>
<evidence type="ECO:0000313" key="2">
    <source>
        <dbReference type="EMBL" id="EKO31896.1"/>
    </source>
</evidence>
<keyword evidence="3" id="KW-1185">Reference proteome</keyword>
<dbReference type="Proteomes" id="UP000006329">
    <property type="component" value="Unassembled WGS sequence"/>
</dbReference>
<comment type="caution">
    <text evidence="2">The sequence shown here is derived from an EMBL/GenBank/DDBJ whole genome shotgun (WGS) entry which is preliminary data.</text>
</comment>
<evidence type="ECO:0000313" key="3">
    <source>
        <dbReference type="Proteomes" id="UP000006329"/>
    </source>
</evidence>
<organism evidence="2 3">
    <name type="scientific">Leptospira santarosai str. MOR084</name>
    <dbReference type="NCBI Taxonomy" id="1049984"/>
    <lineage>
        <taxon>Bacteria</taxon>
        <taxon>Pseudomonadati</taxon>
        <taxon>Spirochaetota</taxon>
        <taxon>Spirochaetia</taxon>
        <taxon>Leptospirales</taxon>
        <taxon>Leptospiraceae</taxon>
        <taxon>Leptospira</taxon>
    </lineage>
</organism>
<gene>
    <name evidence="2" type="ORF">LEP1GSC179_0310</name>
</gene>
<sequence>MDDNDTSETHIGGEMVNQAPIPEEDWKIVQKEMDECPGECIQWKK</sequence>
<proteinExistence type="predicted"/>
<reference evidence="2" key="1">
    <citation type="submission" date="2012-10" db="EMBL/GenBank/DDBJ databases">
        <authorList>
            <person name="Harkins D.M."/>
            <person name="Durkin A.S."/>
            <person name="Brinkac L.M."/>
            <person name="Haft D.H."/>
            <person name="Selengut J.D."/>
            <person name="Sanka R."/>
            <person name="DePew J."/>
            <person name="Purushe J."/>
            <person name="Matthias M.A."/>
            <person name="Vinetz J.M."/>
            <person name="Sutton G.G."/>
            <person name="Nierman W.C."/>
            <person name="Fouts D.E."/>
        </authorList>
    </citation>
    <scope>NUCLEOTIDE SEQUENCE [LARGE SCALE GENOMIC DNA]</scope>
    <source>
        <strain evidence="2">MOR084</strain>
    </source>
</reference>
<name>A0A0E2B971_9LEPT</name>
<protein>
    <submittedName>
        <fullName evidence="2">4Fe-4S single cluster domain protein</fullName>
    </submittedName>
</protein>
<dbReference type="Pfam" id="PF13459">
    <property type="entry name" value="Fer4_15"/>
    <property type="match status" value="1"/>
</dbReference>
<evidence type="ECO:0000256" key="1">
    <source>
        <dbReference type="SAM" id="MobiDB-lite"/>
    </source>
</evidence>
<feature type="region of interest" description="Disordered" evidence="1">
    <location>
        <begin position="1"/>
        <end position="22"/>
    </location>
</feature>